<dbReference type="PANTHER" id="PTHR34597:SF3">
    <property type="entry name" value="OUTER MEMBRANE TRANSPORTER CDIB"/>
    <property type="match status" value="1"/>
</dbReference>
<dbReference type="HOGENOM" id="CLU_020581_4_0_7"/>
<evidence type="ECO:0000256" key="7">
    <source>
        <dbReference type="ARBA" id="ARBA00023136"/>
    </source>
</evidence>
<dbReference type="BioCyc" id="DPIE1322246:BN4_RS00760-MONOMER"/>
<protein>
    <submittedName>
        <fullName evidence="11">Polypeptide-transport-associated domain protein ShlB-type</fullName>
    </submittedName>
</protein>
<feature type="compositionally biased region" description="Basic and acidic residues" evidence="9">
    <location>
        <begin position="1"/>
        <end position="15"/>
    </location>
</feature>
<feature type="domain" description="POTRA" evidence="10">
    <location>
        <begin position="26"/>
        <end position="101"/>
    </location>
</feature>
<evidence type="ECO:0000256" key="5">
    <source>
        <dbReference type="ARBA" id="ARBA00022692"/>
    </source>
</evidence>
<evidence type="ECO:0000256" key="2">
    <source>
        <dbReference type="ARBA" id="ARBA00009055"/>
    </source>
</evidence>
<dbReference type="InterPro" id="IPR051544">
    <property type="entry name" value="TPS_OM_transporter"/>
</dbReference>
<feature type="region of interest" description="Disordered" evidence="9">
    <location>
        <begin position="1"/>
        <end position="20"/>
    </location>
</feature>
<dbReference type="Pfam" id="PF03865">
    <property type="entry name" value="ShlB"/>
    <property type="match status" value="1"/>
</dbReference>
<evidence type="ECO:0000256" key="4">
    <source>
        <dbReference type="ARBA" id="ARBA00022452"/>
    </source>
</evidence>
<dbReference type="InterPro" id="IPR027282">
    <property type="entry name" value="TPS"/>
</dbReference>
<dbReference type="GO" id="GO:0098046">
    <property type="term" value="C:type V protein secretion system complex"/>
    <property type="evidence" value="ECO:0007669"/>
    <property type="project" value="TreeGrafter"/>
</dbReference>
<dbReference type="Pfam" id="PF08479">
    <property type="entry name" value="POTRA_2"/>
    <property type="match status" value="1"/>
</dbReference>
<evidence type="ECO:0000256" key="9">
    <source>
        <dbReference type="SAM" id="MobiDB-lite"/>
    </source>
</evidence>
<evidence type="ECO:0000256" key="1">
    <source>
        <dbReference type="ARBA" id="ARBA00004442"/>
    </source>
</evidence>
<evidence type="ECO:0000256" key="6">
    <source>
        <dbReference type="ARBA" id="ARBA00022927"/>
    </source>
</evidence>
<dbReference type="EMBL" id="FO203427">
    <property type="protein sequence ID" value="CCH47380.1"/>
    <property type="molecule type" value="Genomic_DNA"/>
</dbReference>
<comment type="similarity">
    <text evidence="2">Belongs to the TPS (TC 1.B.20) family.</text>
</comment>
<evidence type="ECO:0000313" key="11">
    <source>
        <dbReference type="EMBL" id="CCH47380.1"/>
    </source>
</evidence>
<dbReference type="GO" id="GO:0009279">
    <property type="term" value="C:cell outer membrane"/>
    <property type="evidence" value="ECO:0007669"/>
    <property type="project" value="UniProtKB-SubCell"/>
</dbReference>
<evidence type="ECO:0000256" key="8">
    <source>
        <dbReference type="ARBA" id="ARBA00023237"/>
    </source>
</evidence>
<dbReference type="InterPro" id="IPR013686">
    <property type="entry name" value="Polypept-transport_assoc_ShlB"/>
</dbReference>
<comment type="subcellular location">
    <subcellularLocation>
        <location evidence="1">Cell outer membrane</location>
    </subcellularLocation>
</comment>
<dbReference type="STRING" id="1322246.BN4_10140"/>
<dbReference type="KEGG" id="dpi:BN4_10140"/>
<evidence type="ECO:0000259" key="10">
    <source>
        <dbReference type="PROSITE" id="PS51779"/>
    </source>
</evidence>
<dbReference type="InterPro" id="IPR034746">
    <property type="entry name" value="POTRA"/>
</dbReference>
<dbReference type="Gene3D" id="2.40.160.50">
    <property type="entry name" value="membrane protein fhac: a member of the omp85/tpsb transporter family"/>
    <property type="match status" value="1"/>
</dbReference>
<dbReference type="PANTHER" id="PTHR34597">
    <property type="entry name" value="SLR1661 PROTEIN"/>
    <property type="match status" value="1"/>
</dbReference>
<dbReference type="Gene3D" id="3.10.20.310">
    <property type="entry name" value="membrane protein fhac"/>
    <property type="match status" value="1"/>
</dbReference>
<keyword evidence="3" id="KW-0813">Transport</keyword>
<keyword evidence="5" id="KW-0812">Transmembrane</keyword>
<dbReference type="GO" id="GO:0008320">
    <property type="term" value="F:protein transmembrane transporter activity"/>
    <property type="evidence" value="ECO:0007669"/>
    <property type="project" value="TreeGrafter"/>
</dbReference>
<accession>M1WL76</accession>
<dbReference type="PIRSF" id="PIRSF029745">
    <property type="entry name" value="FhaC"/>
    <property type="match status" value="1"/>
</dbReference>
<dbReference type="GO" id="GO:0046819">
    <property type="term" value="P:protein secretion by the type V secretion system"/>
    <property type="evidence" value="ECO:0007669"/>
    <property type="project" value="TreeGrafter"/>
</dbReference>
<gene>
    <name evidence="11" type="ordered locus">BN4_10140</name>
</gene>
<name>M1WL76_PSEP2</name>
<dbReference type="eggNOG" id="COG2831">
    <property type="taxonomic scope" value="Bacteria"/>
</dbReference>
<evidence type="ECO:0000256" key="3">
    <source>
        <dbReference type="ARBA" id="ARBA00022448"/>
    </source>
</evidence>
<keyword evidence="8" id="KW-0998">Cell outer membrane</keyword>
<proteinExistence type="inferred from homology"/>
<reference evidence="12" key="2">
    <citation type="journal article" date="2013" name="Stand. Genomic Sci.">
        <title>Complete genome sequence of Desulfocapsa sulfexigens, a marine deltaproteobacterium specialized in disproportionating inorganic sulfur compounds.</title>
        <authorList>
            <person name="Finster K.W."/>
            <person name="Kjeldsen K.U."/>
            <person name="Kube M."/>
            <person name="Reinhardt R."/>
            <person name="Mussmann M."/>
            <person name="Amann R."/>
            <person name="Schreiber L."/>
        </authorList>
    </citation>
    <scope>NUCLEOTIDE SEQUENCE [LARGE SCALE GENOMIC DNA]</scope>
    <source>
        <strain evidence="12">DSM 10523 / SB164P1</strain>
    </source>
</reference>
<dbReference type="RefSeq" id="WP_015413435.1">
    <property type="nucleotide sequence ID" value="NC_020409.1"/>
</dbReference>
<organism evidence="11 12">
    <name type="scientific">Pseudodesulfovibrio piezophilus (strain DSM 21447 / JCM 15486 / C1TLV30)</name>
    <name type="common">Desulfovibrio piezophilus</name>
    <dbReference type="NCBI Taxonomy" id="1322246"/>
    <lineage>
        <taxon>Bacteria</taxon>
        <taxon>Pseudomonadati</taxon>
        <taxon>Thermodesulfobacteriota</taxon>
        <taxon>Desulfovibrionia</taxon>
        <taxon>Desulfovibrionales</taxon>
        <taxon>Desulfovibrionaceae</taxon>
    </lineage>
</organism>
<dbReference type="PATRIC" id="fig|879567.3.peg.147"/>
<keyword evidence="7" id="KW-0472">Membrane</keyword>
<dbReference type="PROSITE" id="PS51779">
    <property type="entry name" value="POTRA"/>
    <property type="match status" value="1"/>
</dbReference>
<keyword evidence="6" id="KW-0653">Protein transport</keyword>
<keyword evidence="12" id="KW-1185">Reference proteome</keyword>
<dbReference type="Pfam" id="PF17287">
    <property type="entry name" value="POTRA_3"/>
    <property type="match status" value="1"/>
</dbReference>
<dbReference type="AlphaFoldDB" id="M1WL76"/>
<evidence type="ECO:0000313" key="12">
    <source>
        <dbReference type="Proteomes" id="UP000011724"/>
    </source>
</evidence>
<dbReference type="Proteomes" id="UP000011724">
    <property type="component" value="Chromosome"/>
</dbReference>
<dbReference type="InterPro" id="IPR005565">
    <property type="entry name" value="Hemolysn_activator_HlyB_C"/>
</dbReference>
<keyword evidence="4" id="KW-1134">Transmembrane beta strand</keyword>
<reference evidence="11 12" key="1">
    <citation type="journal article" date="2013" name="PLoS ONE">
        <title>The first genomic and proteomic characterization of a deep-sea sulfate reducer: insights into the piezophilic lifestyle of Desulfovibrio piezophilus.</title>
        <authorList>
            <person name="Pradel N."/>
            <person name="Ji B."/>
            <person name="Gimenez G."/>
            <person name="Talla E."/>
            <person name="Lenoble P."/>
            <person name="Garel M."/>
            <person name="Tamburini C."/>
            <person name="Fourquet P."/>
            <person name="Lebrun R."/>
            <person name="Bertin P."/>
            <person name="Denis Y."/>
            <person name="Pophillat M."/>
            <person name="Barbe V."/>
            <person name="Ollivier B."/>
            <person name="Dolla A."/>
        </authorList>
    </citation>
    <scope>NUCLEOTIDE SEQUENCE [LARGE SCALE GENOMIC DNA]</scope>
    <source>
        <strain evidence="12">DSM 10523 / SB164P1</strain>
    </source>
</reference>
<sequence length="524" mass="57472">MLDKPPSGEEFRIPEGPKAAPDAPCFEAKSVELTGVTLLSRREIDAIVAPYVGRCLTLADANNLVRDITNAYIDKGYVTTRAAIPEQDFSSGRLVILVVEGKVEGIEFKDGQELTRELSSAFPGIDGEFLNLRDIEQGLDQMNRLPSNNAKMELVPGNEPGSSKVVVSNERKRTWRASAGLDNSGQDSTGRNQYVLSLGKDNLLGVNDLLSVTVNADAEAWLNDEHQKSATYNAFYTVPFGYWTFSGSFSYYDYRTALYSGGAGYSSYGDTTTTSLSVDRMLQRDQDGKTSAGISFTLRDTQNYFNGAKLASTSQVLSVVGASLNHSRRIFGGVASGQIAMSRGVPVLGAKRDRNLNHDDPRSEFTKITYSGSYYRPFQVEKTSFYWNTSFSGQWSENTLYSAERISIGSRYTVRGFHDDSLSGDIGTYVRNELGVSLPGDPQTSPTLDDWLGTTQLYAAYDAGYIRRDSKEAEEQGSLQGAVVGLRTSGGRLVADLAACHPLDAPSFLKKNEIETYFSIKYSF</sequence>
<dbReference type="InterPro" id="IPR035251">
    <property type="entry name" value="ShlB_POTRA"/>
</dbReference>